<keyword evidence="1" id="KW-0472">Membrane</keyword>
<keyword evidence="1" id="KW-1133">Transmembrane helix</keyword>
<sequence>MAQPQNVQSVQQIVVVQMSAVLTGMLLLTVSVEPVLCTFCKEKSLPCGLEVAENGQPNLLCSLTNCYFHYYADCDDRAVRLSCNSNTSWVGGMNRELGQHQPFWGQRP</sequence>
<name>A0A4U5LRU2_STECR</name>
<dbReference type="Proteomes" id="UP000298663">
    <property type="component" value="Unassembled WGS sequence"/>
</dbReference>
<evidence type="ECO:0000313" key="3">
    <source>
        <dbReference type="Proteomes" id="UP000298663"/>
    </source>
</evidence>
<reference evidence="2 3" key="2">
    <citation type="journal article" date="2019" name="G3 (Bethesda)">
        <title>Hybrid Assembly of the Genome of the Entomopathogenic Nematode Steinernema carpocapsae Identifies the X-Chromosome.</title>
        <authorList>
            <person name="Serra L."/>
            <person name="Macchietto M."/>
            <person name="Macias-Munoz A."/>
            <person name="McGill C.J."/>
            <person name="Rodriguez I.M."/>
            <person name="Rodriguez B."/>
            <person name="Murad R."/>
            <person name="Mortazavi A."/>
        </authorList>
    </citation>
    <scope>NUCLEOTIDE SEQUENCE [LARGE SCALE GENOMIC DNA]</scope>
    <source>
        <strain evidence="2 3">ALL</strain>
    </source>
</reference>
<comment type="caution">
    <text evidence="2">The sequence shown here is derived from an EMBL/GenBank/DDBJ whole genome shotgun (WGS) entry which is preliminary data.</text>
</comment>
<keyword evidence="3" id="KW-1185">Reference proteome</keyword>
<proteinExistence type="predicted"/>
<evidence type="ECO:0000256" key="1">
    <source>
        <dbReference type="SAM" id="Phobius"/>
    </source>
</evidence>
<keyword evidence="1" id="KW-0812">Transmembrane</keyword>
<feature type="transmembrane region" description="Helical" evidence="1">
    <location>
        <begin position="12"/>
        <end position="32"/>
    </location>
</feature>
<gene>
    <name evidence="2" type="ORF">L596_030133</name>
</gene>
<evidence type="ECO:0000313" key="2">
    <source>
        <dbReference type="EMBL" id="TKR58723.1"/>
    </source>
</evidence>
<organism evidence="2 3">
    <name type="scientific">Steinernema carpocapsae</name>
    <name type="common">Entomopathogenic nematode</name>
    <dbReference type="NCBI Taxonomy" id="34508"/>
    <lineage>
        <taxon>Eukaryota</taxon>
        <taxon>Metazoa</taxon>
        <taxon>Ecdysozoa</taxon>
        <taxon>Nematoda</taxon>
        <taxon>Chromadorea</taxon>
        <taxon>Rhabditida</taxon>
        <taxon>Tylenchina</taxon>
        <taxon>Panagrolaimomorpha</taxon>
        <taxon>Strongyloidoidea</taxon>
        <taxon>Steinernematidae</taxon>
        <taxon>Steinernema</taxon>
    </lineage>
</organism>
<accession>A0A4U5LRU2</accession>
<dbReference type="STRING" id="34508.A0A4U5LRU2"/>
<dbReference type="AlphaFoldDB" id="A0A4U5LRU2"/>
<dbReference type="EMBL" id="AZBU02000013">
    <property type="protein sequence ID" value="TKR58723.1"/>
    <property type="molecule type" value="Genomic_DNA"/>
</dbReference>
<protein>
    <submittedName>
        <fullName evidence="2">Uncharacterized protein</fullName>
    </submittedName>
</protein>
<reference evidence="2 3" key="1">
    <citation type="journal article" date="2015" name="Genome Biol.">
        <title>Comparative genomics of Steinernema reveals deeply conserved gene regulatory networks.</title>
        <authorList>
            <person name="Dillman A.R."/>
            <person name="Macchietto M."/>
            <person name="Porter C.F."/>
            <person name="Rogers A."/>
            <person name="Williams B."/>
            <person name="Antoshechkin I."/>
            <person name="Lee M.M."/>
            <person name="Goodwin Z."/>
            <person name="Lu X."/>
            <person name="Lewis E.E."/>
            <person name="Goodrich-Blair H."/>
            <person name="Stock S.P."/>
            <person name="Adams B.J."/>
            <person name="Sternberg P.W."/>
            <person name="Mortazavi A."/>
        </authorList>
    </citation>
    <scope>NUCLEOTIDE SEQUENCE [LARGE SCALE GENOMIC DNA]</scope>
    <source>
        <strain evidence="2 3">ALL</strain>
    </source>
</reference>